<dbReference type="Gene3D" id="2.40.50.140">
    <property type="entry name" value="Nucleic acid-binding proteins"/>
    <property type="match status" value="1"/>
</dbReference>
<gene>
    <name evidence="4" type="ORF">DL762_004623</name>
</gene>
<name>A0ABY0HBS2_9PEZI</name>
<sequence length="186" mass="20815">MASQVTAEAANVARQTAKEFHGIVVSAGKMDKTVKVRLGGIRYEPRVQKYFKVPRYKLVHDPCNSLRQGDVVAISPSWRESQHVRHVVKHIIAPYGPPIDGRPPVPTLEERLAERAAKRAAKDERRRLLREEAARARDEERTALEARRSLRLSRVLTLQAAQILGIPVPTTTTTDENAAADENDVD</sequence>
<keyword evidence="3" id="KW-0687">Ribonucleoprotein</keyword>
<keyword evidence="5" id="KW-1185">Reference proteome</keyword>
<evidence type="ECO:0000256" key="2">
    <source>
        <dbReference type="ARBA" id="ARBA00022980"/>
    </source>
</evidence>
<evidence type="ECO:0000313" key="4">
    <source>
        <dbReference type="EMBL" id="RYO86700.1"/>
    </source>
</evidence>
<evidence type="ECO:0000256" key="3">
    <source>
        <dbReference type="ARBA" id="ARBA00023274"/>
    </source>
</evidence>
<dbReference type="EMBL" id="QJNS01000111">
    <property type="protein sequence ID" value="RYO86700.1"/>
    <property type="molecule type" value="Genomic_DNA"/>
</dbReference>
<keyword evidence="2" id="KW-0689">Ribosomal protein</keyword>
<dbReference type="SUPFAM" id="SSF50249">
    <property type="entry name" value="Nucleic acid-binding proteins"/>
    <property type="match status" value="1"/>
</dbReference>
<evidence type="ECO:0000256" key="1">
    <source>
        <dbReference type="ARBA" id="ARBA00010254"/>
    </source>
</evidence>
<organism evidence="4 5">
    <name type="scientific">Monosporascus cannonballus</name>
    <dbReference type="NCBI Taxonomy" id="155416"/>
    <lineage>
        <taxon>Eukaryota</taxon>
        <taxon>Fungi</taxon>
        <taxon>Dikarya</taxon>
        <taxon>Ascomycota</taxon>
        <taxon>Pezizomycotina</taxon>
        <taxon>Sordariomycetes</taxon>
        <taxon>Xylariomycetidae</taxon>
        <taxon>Xylariales</taxon>
        <taxon>Xylariales incertae sedis</taxon>
        <taxon>Monosporascus</taxon>
    </lineage>
</organism>
<dbReference type="Proteomes" id="UP000294003">
    <property type="component" value="Unassembled WGS sequence"/>
</dbReference>
<dbReference type="Pfam" id="PF00366">
    <property type="entry name" value="Ribosomal_S17"/>
    <property type="match status" value="1"/>
</dbReference>
<proteinExistence type="inferred from homology"/>
<reference evidence="4 5" key="1">
    <citation type="submission" date="2018-06" db="EMBL/GenBank/DDBJ databases">
        <title>Complete Genomes of Monosporascus.</title>
        <authorList>
            <person name="Robinson A.J."/>
            <person name="Natvig D.O."/>
        </authorList>
    </citation>
    <scope>NUCLEOTIDE SEQUENCE [LARGE SCALE GENOMIC DNA]</scope>
    <source>
        <strain evidence="4 5">CBS 609.92</strain>
    </source>
</reference>
<comment type="caution">
    <text evidence="4">The sequence shown here is derived from an EMBL/GenBank/DDBJ whole genome shotgun (WGS) entry which is preliminary data.</text>
</comment>
<evidence type="ECO:0000313" key="5">
    <source>
        <dbReference type="Proteomes" id="UP000294003"/>
    </source>
</evidence>
<evidence type="ECO:0008006" key="6">
    <source>
        <dbReference type="Google" id="ProtNLM"/>
    </source>
</evidence>
<dbReference type="InterPro" id="IPR012340">
    <property type="entry name" value="NA-bd_OB-fold"/>
</dbReference>
<protein>
    <recommendedName>
        <fullName evidence="6">Ribosomal protein S17</fullName>
    </recommendedName>
</protein>
<dbReference type="CDD" id="cd00364">
    <property type="entry name" value="Ribosomal_uS17"/>
    <property type="match status" value="1"/>
</dbReference>
<accession>A0ABY0HBS2</accession>
<dbReference type="InterPro" id="IPR000266">
    <property type="entry name" value="Ribosomal_uS17"/>
</dbReference>
<comment type="similarity">
    <text evidence="1">Belongs to the universal ribosomal protein uS17 family.</text>
</comment>